<dbReference type="InterPro" id="IPR036890">
    <property type="entry name" value="HATPase_C_sf"/>
</dbReference>
<dbReference type="RefSeq" id="WP_117392667.1">
    <property type="nucleotide sequence ID" value="NZ_QWDC01000002.1"/>
</dbReference>
<dbReference type="PANTHER" id="PTHR45339:SF1">
    <property type="entry name" value="HYBRID SIGNAL TRANSDUCTION HISTIDINE KINASE J"/>
    <property type="match status" value="1"/>
</dbReference>
<proteinExistence type="predicted"/>
<dbReference type="EC" id="2.7.13.3" evidence="3"/>
<keyword evidence="8" id="KW-0418">Kinase</keyword>
<feature type="modified residue" description="4-aspartylphosphate" evidence="13">
    <location>
        <position position="820"/>
    </location>
</feature>
<keyword evidence="10 15" id="KW-1133">Transmembrane helix</keyword>
<dbReference type="SMART" id="SM00388">
    <property type="entry name" value="HisKA"/>
    <property type="match status" value="1"/>
</dbReference>
<evidence type="ECO:0000256" key="14">
    <source>
        <dbReference type="SAM" id="Coils"/>
    </source>
</evidence>
<dbReference type="GO" id="GO:0005524">
    <property type="term" value="F:ATP binding"/>
    <property type="evidence" value="ECO:0007669"/>
    <property type="project" value="UniProtKB-KW"/>
</dbReference>
<keyword evidence="11" id="KW-0902">Two-component regulatory system</keyword>
<reference evidence="18 19" key="1">
    <citation type="submission" date="2018-08" db="EMBL/GenBank/DDBJ databases">
        <title>Mucilaginibacter sp. MYSH2.</title>
        <authorList>
            <person name="Seo T."/>
        </authorList>
    </citation>
    <scope>NUCLEOTIDE SEQUENCE [LARGE SCALE GENOMIC DNA]</scope>
    <source>
        <strain evidence="18 19">MYSH2</strain>
    </source>
</reference>
<dbReference type="InterPro" id="IPR003661">
    <property type="entry name" value="HisK_dim/P_dom"/>
</dbReference>
<evidence type="ECO:0000256" key="5">
    <source>
        <dbReference type="ARBA" id="ARBA00022679"/>
    </source>
</evidence>
<evidence type="ECO:0000259" key="16">
    <source>
        <dbReference type="PROSITE" id="PS50109"/>
    </source>
</evidence>
<evidence type="ECO:0000256" key="6">
    <source>
        <dbReference type="ARBA" id="ARBA00022692"/>
    </source>
</evidence>
<dbReference type="GO" id="GO:0000155">
    <property type="term" value="F:phosphorelay sensor kinase activity"/>
    <property type="evidence" value="ECO:0007669"/>
    <property type="project" value="InterPro"/>
</dbReference>
<dbReference type="SMART" id="SM00448">
    <property type="entry name" value="REC"/>
    <property type="match status" value="2"/>
</dbReference>
<dbReference type="CDD" id="cd00082">
    <property type="entry name" value="HisKA"/>
    <property type="match status" value="1"/>
</dbReference>
<keyword evidence="4 13" id="KW-0597">Phosphoprotein</keyword>
<evidence type="ECO:0000256" key="9">
    <source>
        <dbReference type="ARBA" id="ARBA00022840"/>
    </source>
</evidence>
<keyword evidence="19" id="KW-1185">Reference proteome</keyword>
<keyword evidence="5" id="KW-0808">Transferase</keyword>
<gene>
    <name evidence="18" type="ORF">D0C36_16350</name>
</gene>
<feature type="transmembrane region" description="Helical" evidence="15">
    <location>
        <begin position="244"/>
        <end position="269"/>
    </location>
</feature>
<dbReference type="Gene3D" id="6.10.340.10">
    <property type="match status" value="1"/>
</dbReference>
<dbReference type="PROSITE" id="PS50110">
    <property type="entry name" value="RESPONSE_REGULATORY"/>
    <property type="match status" value="2"/>
</dbReference>
<accession>A0A372NUN4</accession>
<dbReference type="InterPro" id="IPR003594">
    <property type="entry name" value="HATPase_dom"/>
</dbReference>
<evidence type="ECO:0000256" key="11">
    <source>
        <dbReference type="ARBA" id="ARBA00023012"/>
    </source>
</evidence>
<dbReference type="Proteomes" id="UP000264217">
    <property type="component" value="Unassembled WGS sequence"/>
</dbReference>
<evidence type="ECO:0000256" key="8">
    <source>
        <dbReference type="ARBA" id="ARBA00022777"/>
    </source>
</evidence>
<dbReference type="Gene3D" id="3.30.565.10">
    <property type="entry name" value="Histidine kinase-like ATPase, C-terminal domain"/>
    <property type="match status" value="1"/>
</dbReference>
<dbReference type="SMART" id="SM00387">
    <property type="entry name" value="HATPase_c"/>
    <property type="match status" value="1"/>
</dbReference>
<keyword evidence="9" id="KW-0067">ATP-binding</keyword>
<keyword evidence="6 15" id="KW-0812">Transmembrane</keyword>
<feature type="domain" description="Histidine kinase" evidence="16">
    <location>
        <begin position="389"/>
        <end position="611"/>
    </location>
</feature>
<comment type="catalytic activity">
    <reaction evidence="1">
        <text>ATP + protein L-histidine = ADP + protein N-phospho-L-histidine.</text>
        <dbReference type="EC" id="2.7.13.3"/>
    </reaction>
</comment>
<evidence type="ECO:0000256" key="2">
    <source>
        <dbReference type="ARBA" id="ARBA00004370"/>
    </source>
</evidence>
<dbReference type="EMBL" id="QWDC01000002">
    <property type="protein sequence ID" value="RFZ92958.1"/>
    <property type="molecule type" value="Genomic_DNA"/>
</dbReference>
<name>A0A372NUN4_9SPHI</name>
<dbReference type="Pfam" id="PF00512">
    <property type="entry name" value="HisKA"/>
    <property type="match status" value="1"/>
</dbReference>
<organism evidence="18 19">
    <name type="scientific">Mucilaginibacter conchicola</name>
    <dbReference type="NCBI Taxonomy" id="2303333"/>
    <lineage>
        <taxon>Bacteria</taxon>
        <taxon>Pseudomonadati</taxon>
        <taxon>Bacteroidota</taxon>
        <taxon>Sphingobacteriia</taxon>
        <taxon>Sphingobacteriales</taxon>
        <taxon>Sphingobacteriaceae</taxon>
        <taxon>Mucilaginibacter</taxon>
    </lineage>
</organism>
<evidence type="ECO:0000256" key="12">
    <source>
        <dbReference type="ARBA" id="ARBA00023136"/>
    </source>
</evidence>
<feature type="coiled-coil region" evidence="14">
    <location>
        <begin position="320"/>
        <end position="382"/>
    </location>
</feature>
<evidence type="ECO:0000256" key="1">
    <source>
        <dbReference type="ARBA" id="ARBA00000085"/>
    </source>
</evidence>
<feature type="modified residue" description="4-aspartylphosphate" evidence="13">
    <location>
        <position position="680"/>
    </location>
</feature>
<dbReference type="SUPFAM" id="SSF55874">
    <property type="entry name" value="ATPase domain of HSP90 chaperone/DNA topoisomerase II/histidine kinase"/>
    <property type="match status" value="1"/>
</dbReference>
<comment type="subcellular location">
    <subcellularLocation>
        <location evidence="2">Membrane</location>
    </subcellularLocation>
</comment>
<dbReference type="FunFam" id="3.30.565.10:FF:000010">
    <property type="entry name" value="Sensor histidine kinase RcsC"/>
    <property type="match status" value="1"/>
</dbReference>
<evidence type="ECO:0000313" key="18">
    <source>
        <dbReference type="EMBL" id="RFZ92958.1"/>
    </source>
</evidence>
<dbReference type="CDD" id="cd16922">
    <property type="entry name" value="HATPase_EvgS-ArcB-TorS-like"/>
    <property type="match status" value="1"/>
</dbReference>
<dbReference type="InterPro" id="IPR001789">
    <property type="entry name" value="Sig_transdc_resp-reg_receiver"/>
</dbReference>
<dbReference type="PRINTS" id="PR00344">
    <property type="entry name" value="BCTRLSENSOR"/>
</dbReference>
<evidence type="ECO:0000256" key="4">
    <source>
        <dbReference type="ARBA" id="ARBA00022553"/>
    </source>
</evidence>
<protein>
    <recommendedName>
        <fullName evidence="3">histidine kinase</fullName>
        <ecNumber evidence="3">2.7.13.3</ecNumber>
    </recommendedName>
</protein>
<dbReference type="InterPro" id="IPR011006">
    <property type="entry name" value="CheY-like_superfamily"/>
</dbReference>
<dbReference type="PROSITE" id="PS50109">
    <property type="entry name" value="HIS_KIN"/>
    <property type="match status" value="1"/>
</dbReference>
<evidence type="ECO:0000259" key="17">
    <source>
        <dbReference type="PROSITE" id="PS50110"/>
    </source>
</evidence>
<evidence type="ECO:0000313" key="19">
    <source>
        <dbReference type="Proteomes" id="UP000264217"/>
    </source>
</evidence>
<sequence length="891" mass="99725">MAYLLIDHKQSQLTAISDDLSHIQISYLESTDNLQRFMLSGFHEEHFYDNGRQKNADMFLLLQRDIVKRLANLKIKAEENNLDTHSEIDSLIALNNQTIGLGFSLKSLYFKKGFMDYGLEGRMRKYAHWLENYGNISKPNILQLRRHEKDYMLRGQGTYSSLFVKQADSLIALMPRGTATYDALTNYRKYFVQLVDYTEQLGLLKTSGVVPDIQQAIKRFESRYAVTDKMVEGTIVALNKKFSWLLIGLSALSLIAVVVLTIIFSRYFTRDLKELNQRMADFINSDFQNIPQPLQQSGIKPNSMETEQLYTDFDLLKTTLRSHINNLHEKTSELQQMNEDMQAQAEELKAQSEELYSLNEELRQQQEQEHQAREEAEKANLAKSVFLATMSHEIRTPMNGVLGMASLLHDTRLDDEQLEYVETIQTSGSTLLNVINDILDFSKIESGKLDLDPHPFNLRQCVEEVMDIFAGKAAVANIDLIYEIDEQIPANLVADSMRLKQILINLVSNAVKFTHAGEVFMKIVLADTCSDGSHVLGFEIRDTGIGIPADKVQHLFEAFSQVDSSTTRKYGGTGLGLAICERLVTLLGGSIGVSSEPGAGTTFMFTIKVEPSREAVRTQVPLSMAGQEGKTVLVVDDNPTNRKILQVQLEQWRLAPVMASSAAEALIFVDQRPFDLIISDMQMPDMDGVQLATILHAKHPQIPVILLSSIGDETKTKYPDLFSAILTKPVKQQVLGKTILASLQQNIKQVSEPQARASLLTPDFAALHPMDILVAEDNLINQKLIVRILNKLGYEPQIAANGIEVLALMEHNSFDVILMDVQMPEMGGLEATRIIRGLPIEQPVIIAVTANAMQEDKDACLQAGMTGYLSKPIQLDELLSALAKIDVEVSG</sequence>
<keyword evidence="12 15" id="KW-0472">Membrane</keyword>
<dbReference type="InterPro" id="IPR036097">
    <property type="entry name" value="HisK_dim/P_sf"/>
</dbReference>
<feature type="domain" description="Response regulatory" evidence="17">
    <location>
        <begin position="631"/>
        <end position="743"/>
    </location>
</feature>
<keyword evidence="14" id="KW-0175">Coiled coil</keyword>
<evidence type="ECO:0000256" key="15">
    <source>
        <dbReference type="SAM" id="Phobius"/>
    </source>
</evidence>
<dbReference type="Pfam" id="PF00072">
    <property type="entry name" value="Response_reg"/>
    <property type="match status" value="2"/>
</dbReference>
<dbReference type="Gene3D" id="3.40.50.2300">
    <property type="match status" value="2"/>
</dbReference>
<dbReference type="InterPro" id="IPR004358">
    <property type="entry name" value="Sig_transdc_His_kin-like_C"/>
</dbReference>
<comment type="caution">
    <text evidence="18">The sequence shown here is derived from an EMBL/GenBank/DDBJ whole genome shotgun (WGS) entry which is preliminary data.</text>
</comment>
<dbReference type="SUPFAM" id="SSF47384">
    <property type="entry name" value="Homodimeric domain of signal transducing histidine kinase"/>
    <property type="match status" value="1"/>
</dbReference>
<dbReference type="OrthoDB" id="9809670at2"/>
<feature type="domain" description="Response regulatory" evidence="17">
    <location>
        <begin position="771"/>
        <end position="886"/>
    </location>
</feature>
<dbReference type="Gene3D" id="1.10.287.130">
    <property type="match status" value="1"/>
</dbReference>
<evidence type="ECO:0000256" key="13">
    <source>
        <dbReference type="PROSITE-ProRule" id="PRU00169"/>
    </source>
</evidence>
<dbReference type="GO" id="GO:0016020">
    <property type="term" value="C:membrane"/>
    <property type="evidence" value="ECO:0007669"/>
    <property type="project" value="UniProtKB-SubCell"/>
</dbReference>
<evidence type="ECO:0000256" key="7">
    <source>
        <dbReference type="ARBA" id="ARBA00022741"/>
    </source>
</evidence>
<dbReference type="PANTHER" id="PTHR45339">
    <property type="entry name" value="HYBRID SIGNAL TRANSDUCTION HISTIDINE KINASE J"/>
    <property type="match status" value="1"/>
</dbReference>
<dbReference type="SUPFAM" id="SSF52172">
    <property type="entry name" value="CheY-like"/>
    <property type="match status" value="2"/>
</dbReference>
<evidence type="ECO:0000256" key="10">
    <source>
        <dbReference type="ARBA" id="ARBA00022989"/>
    </source>
</evidence>
<dbReference type="InterPro" id="IPR005467">
    <property type="entry name" value="His_kinase_dom"/>
</dbReference>
<evidence type="ECO:0000256" key="3">
    <source>
        <dbReference type="ARBA" id="ARBA00012438"/>
    </source>
</evidence>
<dbReference type="AlphaFoldDB" id="A0A372NUN4"/>
<dbReference type="Pfam" id="PF02518">
    <property type="entry name" value="HATPase_c"/>
    <property type="match status" value="1"/>
</dbReference>
<keyword evidence="7" id="KW-0547">Nucleotide-binding</keyword>
<dbReference type="FunFam" id="1.10.287.130:FF:000004">
    <property type="entry name" value="Ethylene receptor 1"/>
    <property type="match status" value="1"/>
</dbReference>
<dbReference type="CDD" id="cd17546">
    <property type="entry name" value="REC_hyHK_CKI1_RcsC-like"/>
    <property type="match status" value="2"/>
</dbReference>